<comment type="caution">
    <text evidence="1">The sequence shown here is derived from an EMBL/GenBank/DDBJ whole genome shotgun (WGS) entry which is preliminary data.</text>
</comment>
<accession>A0A917KFI9</accession>
<evidence type="ECO:0000313" key="2">
    <source>
        <dbReference type="Proteomes" id="UP000661507"/>
    </source>
</evidence>
<gene>
    <name evidence="1" type="ORF">GCM10011320_19360</name>
</gene>
<keyword evidence="2" id="KW-1185">Reference proteome</keyword>
<evidence type="ECO:0000313" key="1">
    <source>
        <dbReference type="EMBL" id="GGJ12251.1"/>
    </source>
</evidence>
<organism evidence="1 2">
    <name type="scientific">Neoroseomonas lacus</name>
    <dbReference type="NCBI Taxonomy" id="287609"/>
    <lineage>
        <taxon>Bacteria</taxon>
        <taxon>Pseudomonadati</taxon>
        <taxon>Pseudomonadota</taxon>
        <taxon>Alphaproteobacteria</taxon>
        <taxon>Acetobacterales</taxon>
        <taxon>Acetobacteraceae</taxon>
        <taxon>Neoroseomonas</taxon>
    </lineage>
</organism>
<dbReference type="Proteomes" id="UP000661507">
    <property type="component" value="Unassembled WGS sequence"/>
</dbReference>
<proteinExistence type="predicted"/>
<sequence length="316" mass="34480">MSTAPVLIQTMWRTGGTYLAFRLRETNPVSLFYEPLHEDFSRHPRSSWERWASNGMQRELGHPEAAFHYLTDFPTDAVGMVPGHQEDFAWQPFILAPGEPAPALAAYLTELVRTAPRRPLFKFCRATLRSRWVETLLGGTTIYLLRDPAEMIAAYRARGDYFFSGLLRIVLLNATAPMFAPAASLLAARYPALATLNDAALRDNALCHAITMEDRIALAAHVWLLSLAAHCRPGVLVIDAADLGQDEVQHAVTAATGLACDLADARPLPARGDVAVDFEAPAWRDAAVQALAALGDIGPLPEGAARYARLVEGLLA</sequence>
<dbReference type="AlphaFoldDB" id="A0A917KFI9"/>
<dbReference type="SUPFAM" id="SSF52540">
    <property type="entry name" value="P-loop containing nucleoside triphosphate hydrolases"/>
    <property type="match status" value="1"/>
</dbReference>
<reference evidence="1" key="1">
    <citation type="journal article" date="2014" name="Int. J. Syst. Evol. Microbiol.">
        <title>Complete genome sequence of Corynebacterium casei LMG S-19264T (=DSM 44701T), isolated from a smear-ripened cheese.</title>
        <authorList>
            <consortium name="US DOE Joint Genome Institute (JGI-PGF)"/>
            <person name="Walter F."/>
            <person name="Albersmeier A."/>
            <person name="Kalinowski J."/>
            <person name="Ruckert C."/>
        </authorList>
    </citation>
    <scope>NUCLEOTIDE SEQUENCE</scope>
    <source>
        <strain evidence="1">CGMCC 1.3617</strain>
    </source>
</reference>
<protein>
    <submittedName>
        <fullName evidence="1">Uncharacterized protein</fullName>
    </submittedName>
</protein>
<name>A0A917KFI9_9PROT</name>
<dbReference type="InterPro" id="IPR027417">
    <property type="entry name" value="P-loop_NTPase"/>
</dbReference>
<reference evidence="1" key="2">
    <citation type="submission" date="2020-09" db="EMBL/GenBank/DDBJ databases">
        <authorList>
            <person name="Sun Q."/>
            <person name="Zhou Y."/>
        </authorList>
    </citation>
    <scope>NUCLEOTIDE SEQUENCE</scope>
    <source>
        <strain evidence="1">CGMCC 1.3617</strain>
    </source>
</reference>
<dbReference type="RefSeq" id="WP_188966835.1">
    <property type="nucleotide sequence ID" value="NZ_BMKW01000004.1"/>
</dbReference>
<dbReference type="EMBL" id="BMKW01000004">
    <property type="protein sequence ID" value="GGJ12251.1"/>
    <property type="molecule type" value="Genomic_DNA"/>
</dbReference>